<proteinExistence type="predicted"/>
<keyword evidence="3" id="KW-1185">Reference proteome</keyword>
<gene>
    <name evidence="2" type="ORF">SAMN04488505_103132</name>
</gene>
<name>A0A1H7UX99_9BACT</name>
<evidence type="ECO:0000313" key="3">
    <source>
        <dbReference type="Proteomes" id="UP000198984"/>
    </source>
</evidence>
<keyword evidence="1" id="KW-0472">Membrane</keyword>
<dbReference type="AlphaFoldDB" id="A0A1H7UX99"/>
<evidence type="ECO:0000256" key="1">
    <source>
        <dbReference type="SAM" id="Phobius"/>
    </source>
</evidence>
<dbReference type="RefSeq" id="WP_089912371.1">
    <property type="nucleotide sequence ID" value="NZ_FOBB01000003.1"/>
</dbReference>
<feature type="transmembrane region" description="Helical" evidence="1">
    <location>
        <begin position="68"/>
        <end position="90"/>
    </location>
</feature>
<organism evidence="2 3">
    <name type="scientific">Chitinophaga rupis</name>
    <dbReference type="NCBI Taxonomy" id="573321"/>
    <lineage>
        <taxon>Bacteria</taxon>
        <taxon>Pseudomonadati</taxon>
        <taxon>Bacteroidota</taxon>
        <taxon>Chitinophagia</taxon>
        <taxon>Chitinophagales</taxon>
        <taxon>Chitinophagaceae</taxon>
        <taxon>Chitinophaga</taxon>
    </lineage>
</organism>
<keyword evidence="1" id="KW-1133">Transmembrane helix</keyword>
<feature type="transmembrane region" description="Helical" evidence="1">
    <location>
        <begin position="96"/>
        <end position="119"/>
    </location>
</feature>
<accession>A0A1H7UX99</accession>
<evidence type="ECO:0000313" key="2">
    <source>
        <dbReference type="EMBL" id="SEM01295.1"/>
    </source>
</evidence>
<protein>
    <submittedName>
        <fullName evidence="2">Uncharacterized protein</fullName>
    </submittedName>
</protein>
<dbReference type="Proteomes" id="UP000198984">
    <property type="component" value="Unassembled WGS sequence"/>
</dbReference>
<dbReference type="EMBL" id="FOBB01000003">
    <property type="protein sequence ID" value="SEM01295.1"/>
    <property type="molecule type" value="Genomic_DNA"/>
</dbReference>
<dbReference type="STRING" id="573321.SAMN04488505_103132"/>
<dbReference type="OrthoDB" id="961830at2"/>
<reference evidence="2 3" key="1">
    <citation type="submission" date="2016-10" db="EMBL/GenBank/DDBJ databases">
        <authorList>
            <person name="de Groot N.N."/>
        </authorList>
    </citation>
    <scope>NUCLEOTIDE SEQUENCE [LARGE SCALE GENOMIC DNA]</scope>
    <source>
        <strain evidence="2 3">DSM 21039</strain>
    </source>
</reference>
<sequence>MTDMNDEQLQRMLEEGAPIPPDSEELQAYKMLFNALQQPLSVHVPNRFASRVSMRIQAKRERVSNLRFYLLIAAIIFCSAAVTAGMLLAFAPATAVSILGVIIAKKWLFIFSAGALTAIQLADKWLLKKTTAKLMDEY</sequence>
<keyword evidence="1" id="KW-0812">Transmembrane</keyword>